<accession>A0AAD5WPQ5</accession>
<comment type="caution">
    <text evidence="2">The sequence shown here is derived from an EMBL/GenBank/DDBJ whole genome shotgun (WGS) entry which is preliminary data.</text>
</comment>
<dbReference type="AlphaFoldDB" id="A0AAD5WPQ5"/>
<protein>
    <submittedName>
        <fullName evidence="2">Uncharacterized protein</fullName>
    </submittedName>
</protein>
<gene>
    <name evidence="2" type="ORF">MKZ38_004704</name>
</gene>
<reference evidence="2" key="1">
    <citation type="submission" date="2022-07" db="EMBL/GenBank/DDBJ databases">
        <title>Draft genome sequence of Zalerion maritima ATCC 34329, a (micro)plastics degrading marine fungus.</title>
        <authorList>
            <person name="Paco A."/>
            <person name="Goncalves M.F.M."/>
            <person name="Rocha-Santos T.A.P."/>
            <person name="Alves A."/>
        </authorList>
    </citation>
    <scope>NUCLEOTIDE SEQUENCE</scope>
    <source>
        <strain evidence="2">ATCC 34329</strain>
    </source>
</reference>
<sequence>MKAASDPTARSQDGSTVSAWMREPACVTYRDMTLRRHTRLCTLAGGDGGDWELVLAGGTENFGARARGAVRCGSKRWSSISSEAFSESGLAAAHDEEQYRAKWGEIDFHGESIPLCGTRQQVEREREIDLIRERAAASSTGDVLKKELRSWSRSSRCVSHHKIEAGLSIAEVGLHYAGLSPLAARTSRTAIIQGQQGQRTEHPPPGEPLQSKHAEDIWEVVPGQYEVPSGATLIPPPL</sequence>
<proteinExistence type="predicted"/>
<feature type="region of interest" description="Disordered" evidence="1">
    <location>
        <begin position="192"/>
        <end position="211"/>
    </location>
</feature>
<keyword evidence="3" id="KW-1185">Reference proteome</keyword>
<dbReference type="EMBL" id="JAKWBI020000277">
    <property type="protein sequence ID" value="KAJ2897403.1"/>
    <property type="molecule type" value="Genomic_DNA"/>
</dbReference>
<organism evidence="2 3">
    <name type="scientific">Zalerion maritima</name>
    <dbReference type="NCBI Taxonomy" id="339359"/>
    <lineage>
        <taxon>Eukaryota</taxon>
        <taxon>Fungi</taxon>
        <taxon>Dikarya</taxon>
        <taxon>Ascomycota</taxon>
        <taxon>Pezizomycotina</taxon>
        <taxon>Sordariomycetes</taxon>
        <taxon>Lulworthiomycetidae</taxon>
        <taxon>Lulworthiales</taxon>
        <taxon>Lulworthiaceae</taxon>
        <taxon>Zalerion</taxon>
    </lineage>
</organism>
<feature type="compositionally biased region" description="Basic and acidic residues" evidence="1">
    <location>
        <begin position="199"/>
        <end position="211"/>
    </location>
</feature>
<evidence type="ECO:0000313" key="3">
    <source>
        <dbReference type="Proteomes" id="UP001201980"/>
    </source>
</evidence>
<evidence type="ECO:0000256" key="1">
    <source>
        <dbReference type="SAM" id="MobiDB-lite"/>
    </source>
</evidence>
<evidence type="ECO:0000313" key="2">
    <source>
        <dbReference type="EMBL" id="KAJ2897403.1"/>
    </source>
</evidence>
<name>A0AAD5WPQ5_9PEZI</name>
<dbReference type="Proteomes" id="UP001201980">
    <property type="component" value="Unassembled WGS sequence"/>
</dbReference>